<dbReference type="CDD" id="cd09601">
    <property type="entry name" value="M1_APN-Q_like"/>
    <property type="match status" value="1"/>
</dbReference>
<dbReference type="Gene3D" id="1.10.390.10">
    <property type="entry name" value="Neutral Protease Domain 2"/>
    <property type="match status" value="1"/>
</dbReference>
<feature type="domain" description="Aminopeptidase N-like N-terminal" evidence="12">
    <location>
        <begin position="67"/>
        <end position="245"/>
    </location>
</feature>
<dbReference type="RefSeq" id="WP_161058246.1">
    <property type="nucleotide sequence ID" value="NZ_WWCT01000047.1"/>
</dbReference>
<dbReference type="EMBL" id="WWCT01000047">
    <property type="protein sequence ID" value="MYN30599.1"/>
    <property type="molecule type" value="Genomic_DNA"/>
</dbReference>
<comment type="similarity">
    <text evidence="2 9">Belongs to the peptidase M1 family.</text>
</comment>
<organism evidence="13 14">
    <name type="scientific">Duganella levis</name>
    <dbReference type="NCBI Taxonomy" id="2692169"/>
    <lineage>
        <taxon>Bacteria</taxon>
        <taxon>Pseudomonadati</taxon>
        <taxon>Pseudomonadota</taxon>
        <taxon>Betaproteobacteria</taxon>
        <taxon>Burkholderiales</taxon>
        <taxon>Oxalobacteraceae</taxon>
        <taxon>Telluria group</taxon>
        <taxon>Duganella</taxon>
    </lineage>
</organism>
<evidence type="ECO:0000256" key="8">
    <source>
        <dbReference type="ARBA" id="ARBA00023049"/>
    </source>
</evidence>
<evidence type="ECO:0000259" key="12">
    <source>
        <dbReference type="Pfam" id="PF17900"/>
    </source>
</evidence>
<dbReference type="PRINTS" id="PR00756">
    <property type="entry name" value="ALADIPTASE"/>
</dbReference>
<evidence type="ECO:0000256" key="2">
    <source>
        <dbReference type="ARBA" id="ARBA00010136"/>
    </source>
</evidence>
<dbReference type="InterPro" id="IPR014782">
    <property type="entry name" value="Peptidase_M1_dom"/>
</dbReference>
<dbReference type="Gene3D" id="2.60.40.1730">
    <property type="entry name" value="tricorn interacting facor f3 domain"/>
    <property type="match status" value="1"/>
</dbReference>
<sequence length="910" mass="98874">MLYSHLLVISSIAGDPLAFYQEWNMRAGVLSLAFALAFPSIPVLARDAAPAIFNFATAPGRLPKNVVPLEYSIALTPDAAARKIAGKETILLDFKEATATIQFNSLNQKLSNVLLDGKPVKSVDSSDDKQLTTVTLAAPARKGRHTLSFDYTGQIETKAVGLFAQQYKTPDGVQGEMLSTQFEATDARRMFPCWDEPAFRAVFKLSVTVPAKWAVYSNMPPASRKVDGELATTVFSATPKMASYLVEFSAGELAEISADHNGTHFNVVAVKGQEEGGRAALAAAQQILDDYNDYFGVKYPLPKLTSIAVPGGFSGAMENWGAITYNDQALLITPSSTLANRQGVFSIQAHEMAHQWFGDLVTMGWWDDLWLNESFASWMAARETDLRNPSWHWWEREDATKEEAMTSDAQASVHPIVQHVVNELEASSAFDPAITYSKGQAVLRMLENHMGPDRFRQGIRSYMKQHAYSNTLGGDLWRALDTAGGKGGKGDKVSAIATSWTTQPGFPLVSVAATCGADGKRTVTLTQQRFLLQGLGTGKGHWQVPLQVRSGSGAAKAVLLTSDGQKIDAGNCAETLTVNANAVGYYRVAYDQATLARNTRDFTKMTDGDRIAMLDDQWALAEAGAAPLGSYLALASAMGTVQNQRSWEQITGVLATIESYERGAPGHDAFSTYARNLIKPLSRQLGWDARADDTPGVVKLRRAVLTELGAWGDAEVIADARKRFAGFVADRASIAAEDQATVLTIVALGATPAEFEQLHAIARSAKNETEIRRYYQALMAVRDPALAKQAVAVVMSDEIPKQAGTVRLALLARLTDEHPQLAWSSFTTNADALMAPFEPFGSLYLAQYVPELFWRALPPDELEAWVKQKVPAELAPQLARGMESARFKHAEQALMRKAADAAIAPKVAAN</sequence>
<evidence type="ECO:0000256" key="7">
    <source>
        <dbReference type="ARBA" id="ARBA00022833"/>
    </source>
</evidence>
<evidence type="ECO:0000256" key="9">
    <source>
        <dbReference type="RuleBase" id="RU364040"/>
    </source>
</evidence>
<keyword evidence="5 9" id="KW-0479">Metal-binding</keyword>
<evidence type="ECO:0000256" key="5">
    <source>
        <dbReference type="ARBA" id="ARBA00022723"/>
    </source>
</evidence>
<evidence type="ECO:0000256" key="1">
    <source>
        <dbReference type="ARBA" id="ARBA00000098"/>
    </source>
</evidence>
<dbReference type="InterPro" id="IPR024571">
    <property type="entry name" value="ERAP1-like_C_dom"/>
</dbReference>
<dbReference type="Pfam" id="PF11838">
    <property type="entry name" value="ERAP1_C"/>
    <property type="match status" value="1"/>
</dbReference>
<evidence type="ECO:0000256" key="3">
    <source>
        <dbReference type="ARBA" id="ARBA00022438"/>
    </source>
</evidence>
<evidence type="ECO:0000313" key="14">
    <source>
        <dbReference type="Proteomes" id="UP000642144"/>
    </source>
</evidence>
<name>A0ABW9WAN3_9BURK</name>
<evidence type="ECO:0000259" key="11">
    <source>
        <dbReference type="Pfam" id="PF11838"/>
    </source>
</evidence>
<evidence type="ECO:0000256" key="6">
    <source>
        <dbReference type="ARBA" id="ARBA00022801"/>
    </source>
</evidence>
<dbReference type="EC" id="3.4.11.-" evidence="9"/>
<dbReference type="InterPro" id="IPR001930">
    <property type="entry name" value="Peptidase_M1"/>
</dbReference>
<keyword evidence="6 9" id="KW-0378">Hydrolase</keyword>
<comment type="cofactor">
    <cofactor evidence="9">
        <name>Zn(2+)</name>
        <dbReference type="ChEBI" id="CHEBI:29105"/>
    </cofactor>
    <text evidence="9">Binds 1 zinc ion per subunit.</text>
</comment>
<dbReference type="Gene3D" id="1.25.50.20">
    <property type="match status" value="1"/>
</dbReference>
<proteinExistence type="inferred from homology"/>
<dbReference type="InterPro" id="IPR042097">
    <property type="entry name" value="Aminopeptidase_N-like_N_sf"/>
</dbReference>
<dbReference type="Pfam" id="PF01433">
    <property type="entry name" value="Peptidase_M1"/>
    <property type="match status" value="1"/>
</dbReference>
<dbReference type="InterPro" id="IPR034016">
    <property type="entry name" value="M1_APN-typ"/>
</dbReference>
<dbReference type="SUPFAM" id="SSF63737">
    <property type="entry name" value="Leukotriene A4 hydrolase N-terminal domain"/>
    <property type="match status" value="1"/>
</dbReference>
<keyword evidence="4 9" id="KW-0645">Protease</keyword>
<keyword evidence="7 9" id="KW-0862">Zinc</keyword>
<comment type="catalytic activity">
    <reaction evidence="1">
        <text>Release of an N-terminal amino acid, Xaa-|-Yaa- from a peptide, amide or arylamide. Xaa is preferably Ala, but may be most amino acids including Pro (slow action). When a terminal hydrophobic residue is followed by a prolyl residue, the two may be released as an intact Xaa-Pro dipeptide.</text>
        <dbReference type="EC" id="3.4.11.2"/>
    </reaction>
</comment>
<accession>A0ABW9WAN3</accession>
<dbReference type="Pfam" id="PF17900">
    <property type="entry name" value="Peptidase_M1_N"/>
    <property type="match status" value="1"/>
</dbReference>
<dbReference type="PANTHER" id="PTHR11533">
    <property type="entry name" value="PROTEASE M1 ZINC METALLOPROTEASE"/>
    <property type="match status" value="1"/>
</dbReference>
<dbReference type="InterPro" id="IPR045357">
    <property type="entry name" value="Aminopeptidase_N-like_N"/>
</dbReference>
<dbReference type="SUPFAM" id="SSF55486">
    <property type="entry name" value="Metalloproteases ('zincins'), catalytic domain"/>
    <property type="match status" value="1"/>
</dbReference>
<dbReference type="Gene3D" id="2.60.40.1910">
    <property type="match status" value="1"/>
</dbReference>
<feature type="domain" description="Peptidase M1 membrane alanine aminopeptidase" evidence="10">
    <location>
        <begin position="280"/>
        <end position="500"/>
    </location>
</feature>
<dbReference type="InterPro" id="IPR027268">
    <property type="entry name" value="Peptidase_M4/M1_CTD_sf"/>
</dbReference>
<keyword evidence="3 9" id="KW-0031">Aminopeptidase</keyword>
<reference evidence="13 14" key="1">
    <citation type="submission" date="2019-12" db="EMBL/GenBank/DDBJ databases">
        <title>Novel species isolated from a subtropical stream in China.</title>
        <authorList>
            <person name="Lu H."/>
        </authorList>
    </citation>
    <scope>NUCLEOTIDE SEQUENCE [LARGE SCALE GENOMIC DNA]</scope>
    <source>
        <strain evidence="13 14">CY42W</strain>
    </source>
</reference>
<gene>
    <name evidence="13" type="ORF">GTP69_29775</name>
</gene>
<keyword evidence="14" id="KW-1185">Reference proteome</keyword>
<evidence type="ECO:0000313" key="13">
    <source>
        <dbReference type="EMBL" id="MYN30599.1"/>
    </source>
</evidence>
<comment type="caution">
    <text evidence="13">The sequence shown here is derived from an EMBL/GenBank/DDBJ whole genome shotgun (WGS) entry which is preliminary data.</text>
</comment>
<dbReference type="Proteomes" id="UP000642144">
    <property type="component" value="Unassembled WGS sequence"/>
</dbReference>
<protein>
    <recommendedName>
        <fullName evidence="9">Aminopeptidase</fullName>
        <ecNumber evidence="9">3.4.11.-</ecNumber>
    </recommendedName>
</protein>
<evidence type="ECO:0000256" key="4">
    <source>
        <dbReference type="ARBA" id="ARBA00022670"/>
    </source>
</evidence>
<evidence type="ECO:0000259" key="10">
    <source>
        <dbReference type="Pfam" id="PF01433"/>
    </source>
</evidence>
<dbReference type="InterPro" id="IPR050344">
    <property type="entry name" value="Peptidase_M1_aminopeptidases"/>
</dbReference>
<feature type="domain" description="ERAP1-like C-terminal" evidence="11">
    <location>
        <begin position="578"/>
        <end position="885"/>
    </location>
</feature>
<dbReference type="PANTHER" id="PTHR11533:SF174">
    <property type="entry name" value="PUROMYCIN-SENSITIVE AMINOPEPTIDASE-RELATED"/>
    <property type="match status" value="1"/>
</dbReference>
<keyword evidence="8 9" id="KW-0482">Metalloprotease</keyword>